<accession>A0A3P8AMT6</accession>
<evidence type="ECO:0000313" key="1">
    <source>
        <dbReference type="EMBL" id="VDO62325.1"/>
    </source>
</evidence>
<proteinExistence type="predicted"/>
<protein>
    <submittedName>
        <fullName evidence="3">Craniofacial development protein 2-like</fullName>
    </submittedName>
</protein>
<name>A0A183FEG4_HELPZ</name>
<keyword evidence="2" id="KW-1185">Reference proteome</keyword>
<dbReference type="OrthoDB" id="410104at2759"/>
<gene>
    <name evidence="1" type="ORF">HPBE_LOCUS4767</name>
</gene>
<sequence length="165" mass="19086">MNVPILIVNMAHPPQESMLSYVTIGLYAPTSDYDDEEVEAFYTELEKFYKEDHTFYKVNVGDFNAKIGPRMSPKGLHIGTHDASRPKMDLGILRGQLHNDIDHIIFNRKYCQTDDSVKTTRSASLYKKEYVLYKLFTRVILNRISRTLDEGQPCCHDFRTTESTI</sequence>
<dbReference type="Proteomes" id="UP000050761">
    <property type="component" value="Unassembled WGS sequence"/>
</dbReference>
<accession>A0A183FEG4</accession>
<organism evidence="2 3">
    <name type="scientific">Heligmosomoides polygyrus</name>
    <name type="common">Parasitic roundworm</name>
    <dbReference type="NCBI Taxonomy" id="6339"/>
    <lineage>
        <taxon>Eukaryota</taxon>
        <taxon>Metazoa</taxon>
        <taxon>Ecdysozoa</taxon>
        <taxon>Nematoda</taxon>
        <taxon>Chromadorea</taxon>
        <taxon>Rhabditida</taxon>
        <taxon>Rhabditina</taxon>
        <taxon>Rhabditomorpha</taxon>
        <taxon>Strongyloidea</taxon>
        <taxon>Heligmosomidae</taxon>
        <taxon>Heligmosomoides</taxon>
    </lineage>
</organism>
<reference evidence="1 2" key="1">
    <citation type="submission" date="2018-11" db="EMBL/GenBank/DDBJ databases">
        <authorList>
            <consortium name="Pathogen Informatics"/>
        </authorList>
    </citation>
    <scope>NUCLEOTIDE SEQUENCE [LARGE SCALE GENOMIC DNA]</scope>
</reference>
<dbReference type="AlphaFoldDB" id="A0A183FEG4"/>
<evidence type="ECO:0000313" key="3">
    <source>
        <dbReference type="WBParaSite" id="HPBE_0000476601-mRNA-1"/>
    </source>
</evidence>
<evidence type="ECO:0000313" key="2">
    <source>
        <dbReference type="Proteomes" id="UP000050761"/>
    </source>
</evidence>
<dbReference type="WBParaSite" id="HPBE_0000476601-mRNA-1">
    <property type="protein sequence ID" value="HPBE_0000476601-mRNA-1"/>
    <property type="gene ID" value="HPBE_0000476601"/>
</dbReference>
<reference evidence="3" key="2">
    <citation type="submission" date="2019-09" db="UniProtKB">
        <authorList>
            <consortium name="WormBaseParasite"/>
        </authorList>
    </citation>
    <scope>IDENTIFICATION</scope>
</reference>
<dbReference type="EMBL" id="UZAH01025362">
    <property type="protein sequence ID" value="VDO62325.1"/>
    <property type="molecule type" value="Genomic_DNA"/>
</dbReference>